<sequence length="72" mass="7729">MRGEVELYARTGAGATLLVDVVDRGRFIERDGGTPGRGFGLRIVRAIAREVTIEPNGGTSVRMVFDVPRLAG</sequence>
<reference evidence="1 2" key="1">
    <citation type="journal article" date="2022" name="ISME Commun">
        <title>Vulcanimicrobium alpinus gen. nov. sp. nov., the first cultivated representative of the candidate phylum 'Eremiobacterota', is a metabolically versatile aerobic anoxygenic phototroph.</title>
        <authorList>
            <person name="Yabe S."/>
            <person name="Muto K."/>
            <person name="Abe K."/>
            <person name="Yokota A."/>
            <person name="Staudigel H."/>
            <person name="Tebo B.M."/>
        </authorList>
    </citation>
    <scope>NUCLEOTIDE SEQUENCE [LARGE SCALE GENOMIC DNA]</scope>
    <source>
        <strain evidence="1 2">WC8-2</strain>
    </source>
</reference>
<name>A0AAN1XXZ4_UNVUL</name>
<dbReference type="Gene3D" id="3.30.565.10">
    <property type="entry name" value="Histidine kinase-like ATPase, C-terminal domain"/>
    <property type="match status" value="1"/>
</dbReference>
<evidence type="ECO:0000313" key="1">
    <source>
        <dbReference type="EMBL" id="BDE06413.1"/>
    </source>
</evidence>
<proteinExistence type="predicted"/>
<organism evidence="1 2">
    <name type="scientific">Vulcanimicrobium alpinum</name>
    <dbReference type="NCBI Taxonomy" id="3016050"/>
    <lineage>
        <taxon>Bacteria</taxon>
        <taxon>Bacillati</taxon>
        <taxon>Vulcanimicrobiota</taxon>
        <taxon>Vulcanimicrobiia</taxon>
        <taxon>Vulcanimicrobiales</taxon>
        <taxon>Vulcanimicrobiaceae</taxon>
        <taxon>Vulcanimicrobium</taxon>
    </lineage>
</organism>
<dbReference type="SUPFAM" id="SSF55874">
    <property type="entry name" value="ATPase domain of HSP90 chaperone/DNA topoisomerase II/histidine kinase"/>
    <property type="match status" value="1"/>
</dbReference>
<accession>A0AAN1XXZ4</accession>
<evidence type="ECO:0008006" key="3">
    <source>
        <dbReference type="Google" id="ProtNLM"/>
    </source>
</evidence>
<dbReference type="EMBL" id="AP025523">
    <property type="protein sequence ID" value="BDE06413.1"/>
    <property type="molecule type" value="Genomic_DNA"/>
</dbReference>
<gene>
    <name evidence="1" type="ORF">WPS_16890</name>
</gene>
<dbReference type="Proteomes" id="UP001317532">
    <property type="component" value="Chromosome"/>
</dbReference>
<protein>
    <recommendedName>
        <fullName evidence="3">Histidine kinase/HSP90-like ATPase domain-containing protein</fullName>
    </recommendedName>
</protein>
<keyword evidence="2" id="KW-1185">Reference proteome</keyword>
<evidence type="ECO:0000313" key="2">
    <source>
        <dbReference type="Proteomes" id="UP001317532"/>
    </source>
</evidence>
<dbReference type="KEGG" id="vab:WPS_16890"/>
<dbReference type="AlphaFoldDB" id="A0AAN1XXZ4"/>
<dbReference type="InterPro" id="IPR036890">
    <property type="entry name" value="HATPase_C_sf"/>
</dbReference>